<evidence type="ECO:0000313" key="3">
    <source>
        <dbReference type="Proteomes" id="UP001155240"/>
    </source>
</evidence>
<keyword evidence="2" id="KW-0436">Ligase</keyword>
<gene>
    <name evidence="2" type="ORF">NB037_17000</name>
</gene>
<dbReference type="AlphaFoldDB" id="A0A9X2IVZ3"/>
<name>A0A9X2IVZ3_9MICO</name>
<dbReference type="EMBL" id="JAMRYM010000112">
    <property type="protein sequence ID" value="MCM6764114.1"/>
    <property type="molecule type" value="Genomic_DNA"/>
</dbReference>
<proteinExistence type="predicted"/>
<dbReference type="InterPro" id="IPR057204">
    <property type="entry name" value="DUF7882"/>
</dbReference>
<comment type="caution">
    <text evidence="2">The sequence shown here is derived from an EMBL/GenBank/DDBJ whole genome shotgun (WGS) entry which is preliminary data.</text>
</comment>
<feature type="domain" description="DUF7882" evidence="1">
    <location>
        <begin position="1"/>
        <end position="96"/>
    </location>
</feature>
<dbReference type="Proteomes" id="UP001155240">
    <property type="component" value="Unassembled WGS sequence"/>
</dbReference>
<evidence type="ECO:0000259" key="1">
    <source>
        <dbReference type="Pfam" id="PF25355"/>
    </source>
</evidence>
<dbReference type="Pfam" id="PF25355">
    <property type="entry name" value="DUF7882"/>
    <property type="match status" value="1"/>
</dbReference>
<organism evidence="2 3">
    <name type="scientific">Rathayibacter rubneri</name>
    <dbReference type="NCBI Taxonomy" id="2950106"/>
    <lineage>
        <taxon>Bacteria</taxon>
        <taxon>Bacillati</taxon>
        <taxon>Actinomycetota</taxon>
        <taxon>Actinomycetes</taxon>
        <taxon>Micrococcales</taxon>
        <taxon>Microbacteriaceae</taxon>
        <taxon>Rathayibacter</taxon>
    </lineage>
</organism>
<dbReference type="GO" id="GO:0016874">
    <property type="term" value="F:ligase activity"/>
    <property type="evidence" value="ECO:0007669"/>
    <property type="project" value="UniProtKB-KW"/>
</dbReference>
<protein>
    <submittedName>
        <fullName evidence="2">ATP-dependent DNA ligase</fullName>
    </submittedName>
</protein>
<keyword evidence="3" id="KW-1185">Reference proteome</keyword>
<accession>A0A9X2IVZ3</accession>
<reference evidence="2" key="1">
    <citation type="submission" date="2022-06" db="EMBL/GenBank/DDBJ databases">
        <title>Whole genome shotgun sequencing (WGS) of Rathayibacter sp. ZW T2_19, isolated from stored onions (Allium cepa).</title>
        <authorList>
            <person name="Stoll D.A."/>
            <person name="Huch M."/>
        </authorList>
    </citation>
    <scope>NUCLEOTIDE SEQUENCE</scope>
    <source>
        <strain evidence="2">ZW T2_19</strain>
    </source>
</reference>
<dbReference type="RefSeq" id="WP_251947881.1">
    <property type="nucleotide sequence ID" value="NZ_JAMRYM010000112.1"/>
</dbReference>
<evidence type="ECO:0000313" key="2">
    <source>
        <dbReference type="EMBL" id="MCM6764114.1"/>
    </source>
</evidence>
<sequence>MGRMIYDSTTEADFDDRLLAHLQIVIGTKLGKGESFYFSWRDAGAAGDGRTSLWLHPSIPLRFKYFGGRAPSINPEWVRRLLMDSYSAQGLRISPEPEHEHAVHTAAIPTV</sequence>